<dbReference type="Gene3D" id="1.10.287.70">
    <property type="match status" value="1"/>
</dbReference>
<dbReference type="EnsemblMetazoa" id="G17424.16">
    <property type="protein sequence ID" value="G17424.16:cds"/>
    <property type="gene ID" value="G17424"/>
</dbReference>
<comment type="catalytic activity">
    <reaction evidence="24">
        <text>K(+)(in) = K(+)(out)</text>
        <dbReference type="Rhea" id="RHEA:29463"/>
        <dbReference type="ChEBI" id="CHEBI:29103"/>
    </reaction>
</comment>
<evidence type="ECO:0000256" key="11">
    <source>
        <dbReference type="ARBA" id="ARBA00022692"/>
    </source>
</evidence>
<feature type="transmembrane region" description="Helical" evidence="26">
    <location>
        <begin position="138"/>
        <end position="158"/>
    </location>
</feature>
<evidence type="ECO:0000256" key="23">
    <source>
        <dbReference type="ARBA" id="ARBA00032659"/>
    </source>
</evidence>
<dbReference type="Gene3D" id="1.20.120.350">
    <property type="entry name" value="Voltage-gated potassium channels. Chain C"/>
    <property type="match status" value="1"/>
</dbReference>
<keyword evidence="9" id="KW-1003">Cell membrane</keyword>
<dbReference type="PANTHER" id="PTHR47735:SF14">
    <property type="entry name" value="POTASSIUM VOLTAGE-GATED CHANNEL SUBFAMILY KQT MEMBER 1"/>
    <property type="match status" value="1"/>
</dbReference>
<evidence type="ECO:0000256" key="26">
    <source>
        <dbReference type="SAM" id="Phobius"/>
    </source>
</evidence>
<evidence type="ECO:0000256" key="18">
    <source>
        <dbReference type="ARBA" id="ARBA00023136"/>
    </source>
</evidence>
<evidence type="ECO:0000256" key="22">
    <source>
        <dbReference type="ARBA" id="ARBA00030121"/>
    </source>
</evidence>
<keyword evidence="8" id="KW-0813">Transport</keyword>
<dbReference type="PRINTS" id="PR01459">
    <property type="entry name" value="KCNQCHANNEL"/>
</dbReference>
<feature type="transmembrane region" description="Helical" evidence="26">
    <location>
        <begin position="306"/>
        <end position="332"/>
    </location>
</feature>
<dbReference type="AlphaFoldDB" id="A0A8W8J665"/>
<evidence type="ECO:0000256" key="12">
    <source>
        <dbReference type="ARBA" id="ARBA00022824"/>
    </source>
</evidence>
<feature type="transmembrane region" description="Helical" evidence="26">
    <location>
        <begin position="243"/>
        <end position="263"/>
    </location>
</feature>
<dbReference type="FunFam" id="1.20.120.350:FF:000017">
    <property type="entry name" value="potassium voltage-gated channel subfamily KQT member 1"/>
    <property type="match status" value="1"/>
</dbReference>
<feature type="region of interest" description="Disordered" evidence="25">
    <location>
        <begin position="55"/>
        <end position="79"/>
    </location>
</feature>
<evidence type="ECO:0000256" key="17">
    <source>
        <dbReference type="ARBA" id="ARBA00023065"/>
    </source>
</evidence>
<dbReference type="SUPFAM" id="SSF81324">
    <property type="entry name" value="Voltage-gated potassium channels"/>
    <property type="match status" value="1"/>
</dbReference>
<evidence type="ECO:0000256" key="6">
    <source>
        <dbReference type="ARBA" id="ARBA00009499"/>
    </source>
</evidence>
<keyword evidence="11 26" id="KW-0812">Transmembrane</keyword>
<evidence type="ECO:0000256" key="13">
    <source>
        <dbReference type="ARBA" id="ARBA00022860"/>
    </source>
</evidence>
<evidence type="ECO:0000259" key="27">
    <source>
        <dbReference type="Pfam" id="PF00520"/>
    </source>
</evidence>
<evidence type="ECO:0000256" key="14">
    <source>
        <dbReference type="ARBA" id="ARBA00022882"/>
    </source>
</evidence>
<evidence type="ECO:0000256" key="25">
    <source>
        <dbReference type="SAM" id="MobiDB-lite"/>
    </source>
</evidence>
<evidence type="ECO:0000256" key="10">
    <source>
        <dbReference type="ARBA" id="ARBA00022538"/>
    </source>
</evidence>
<keyword evidence="18 26" id="KW-0472">Membrane</keyword>
<name>A0A8W8J665_MAGGI</name>
<proteinExistence type="inferred from homology"/>
<dbReference type="GO" id="GO:0051049">
    <property type="term" value="P:regulation of transport"/>
    <property type="evidence" value="ECO:0007669"/>
    <property type="project" value="UniProtKB-ARBA"/>
</dbReference>
<keyword evidence="13" id="KW-0112">Calmodulin-binding</keyword>
<evidence type="ECO:0000256" key="2">
    <source>
        <dbReference type="ARBA" id="ARBA00004187"/>
    </source>
</evidence>
<dbReference type="Pfam" id="PF03520">
    <property type="entry name" value="KCNQ_channel"/>
    <property type="match status" value="1"/>
</dbReference>
<keyword evidence="15" id="KW-0630">Potassium</keyword>
<evidence type="ECO:0000256" key="16">
    <source>
        <dbReference type="ARBA" id="ARBA00022989"/>
    </source>
</evidence>
<evidence type="ECO:0000256" key="24">
    <source>
        <dbReference type="ARBA" id="ARBA00034430"/>
    </source>
</evidence>
<dbReference type="Pfam" id="PF00520">
    <property type="entry name" value="Ion_trans"/>
    <property type="match status" value="1"/>
</dbReference>
<evidence type="ECO:0000313" key="29">
    <source>
        <dbReference type="EnsemblMetazoa" id="G17424.16:cds"/>
    </source>
</evidence>
<dbReference type="InterPro" id="IPR005827">
    <property type="entry name" value="K_chnl_volt-dep_KCQN1"/>
</dbReference>
<evidence type="ECO:0000256" key="15">
    <source>
        <dbReference type="ARBA" id="ARBA00022958"/>
    </source>
</evidence>
<evidence type="ECO:0000256" key="21">
    <source>
        <dbReference type="ARBA" id="ARBA00029687"/>
    </source>
</evidence>
<keyword evidence="17" id="KW-0406">Ion transport</keyword>
<dbReference type="GO" id="GO:0016323">
    <property type="term" value="C:basolateral plasma membrane"/>
    <property type="evidence" value="ECO:0007669"/>
    <property type="project" value="UniProtKB-SubCell"/>
</dbReference>
<dbReference type="GO" id="GO:0005783">
    <property type="term" value="C:endoplasmic reticulum"/>
    <property type="evidence" value="ECO:0007669"/>
    <property type="project" value="UniProtKB-SubCell"/>
</dbReference>
<feature type="domain" description="Ion transport" evidence="27">
    <location>
        <begin position="105"/>
        <end position="337"/>
    </location>
</feature>
<dbReference type="PANTHER" id="PTHR47735">
    <property type="entry name" value="POTASSIUM VOLTAGE-GATED CHANNEL SUBFAMILY KQT MEMBER 4"/>
    <property type="match status" value="1"/>
</dbReference>
<keyword evidence="12" id="KW-0256">Endoplasmic reticulum</keyword>
<comment type="subcellular location">
    <subcellularLocation>
        <location evidence="2">Basolateral cell membrane</location>
    </subcellularLocation>
    <subcellularLocation>
        <location evidence="5">Cell membrane</location>
        <topology evidence="5">Multi-pass membrane protein</topology>
    </subcellularLocation>
    <subcellularLocation>
        <location evidence="1">Cytoplasmic vesicle membrane</location>
    </subcellularLocation>
    <subcellularLocation>
        <location evidence="3">Endoplasmic reticulum</location>
    </subcellularLocation>
    <subcellularLocation>
        <location evidence="4">Membrane raft</location>
    </subcellularLocation>
</comment>
<evidence type="ECO:0000256" key="1">
    <source>
        <dbReference type="ARBA" id="ARBA00004156"/>
    </source>
</evidence>
<evidence type="ECO:0000313" key="30">
    <source>
        <dbReference type="Proteomes" id="UP000005408"/>
    </source>
</evidence>
<dbReference type="InterPro" id="IPR013821">
    <property type="entry name" value="K_chnl_volt-dep_KCNQ_C"/>
</dbReference>
<evidence type="ECO:0000256" key="3">
    <source>
        <dbReference type="ARBA" id="ARBA00004240"/>
    </source>
</evidence>
<dbReference type="Proteomes" id="UP000005408">
    <property type="component" value="Unassembled WGS sequence"/>
</dbReference>
<keyword evidence="10" id="KW-0633">Potassium transport</keyword>
<dbReference type="GO" id="GO:0008076">
    <property type="term" value="C:voltage-gated potassium channel complex"/>
    <property type="evidence" value="ECO:0007669"/>
    <property type="project" value="InterPro"/>
</dbReference>
<feature type="compositionally biased region" description="Polar residues" evidence="25">
    <location>
        <begin position="439"/>
        <end position="453"/>
    </location>
</feature>
<evidence type="ECO:0000259" key="28">
    <source>
        <dbReference type="Pfam" id="PF03520"/>
    </source>
</evidence>
<reference evidence="29" key="1">
    <citation type="submission" date="2022-08" db="UniProtKB">
        <authorList>
            <consortium name="EnsemblMetazoa"/>
        </authorList>
    </citation>
    <scope>IDENTIFICATION</scope>
    <source>
        <strain evidence="29">05x7-T-G4-1.051#20</strain>
    </source>
</reference>
<dbReference type="Gene3D" id="6.10.140.1910">
    <property type="match status" value="2"/>
</dbReference>
<keyword evidence="14" id="KW-0851">Voltage-gated channel</keyword>
<feature type="region of interest" description="Disordered" evidence="25">
    <location>
        <begin position="421"/>
        <end position="461"/>
    </location>
</feature>
<keyword evidence="30" id="KW-1185">Reference proteome</keyword>
<keyword evidence="16 26" id="KW-1133">Transmembrane helix</keyword>
<evidence type="ECO:0000256" key="5">
    <source>
        <dbReference type="ARBA" id="ARBA00004651"/>
    </source>
</evidence>
<keyword evidence="19" id="KW-0407">Ion channel</keyword>
<dbReference type="InterPro" id="IPR003937">
    <property type="entry name" value="K_chnl_volt-dep_KCNQ"/>
</dbReference>
<dbReference type="GO" id="GO:0003008">
    <property type="term" value="P:system process"/>
    <property type="evidence" value="ECO:0007669"/>
    <property type="project" value="UniProtKB-ARBA"/>
</dbReference>
<dbReference type="FunFam" id="1.10.287.70:FF:000113">
    <property type="entry name" value="Potassium voltage-gated channel subfamily KQT member 1"/>
    <property type="match status" value="1"/>
</dbReference>
<feature type="domain" description="Potassium channel voltage dependent KCNQ C-terminal" evidence="28">
    <location>
        <begin position="448"/>
        <end position="583"/>
    </location>
</feature>
<evidence type="ECO:0000256" key="7">
    <source>
        <dbReference type="ARBA" id="ARBA00019342"/>
    </source>
</evidence>
<evidence type="ECO:0000256" key="20">
    <source>
        <dbReference type="ARBA" id="ARBA00023329"/>
    </source>
</evidence>
<organism evidence="29 30">
    <name type="scientific">Magallana gigas</name>
    <name type="common">Pacific oyster</name>
    <name type="synonym">Crassostrea gigas</name>
    <dbReference type="NCBI Taxonomy" id="29159"/>
    <lineage>
        <taxon>Eukaryota</taxon>
        <taxon>Metazoa</taxon>
        <taxon>Spiralia</taxon>
        <taxon>Lophotrochozoa</taxon>
        <taxon>Mollusca</taxon>
        <taxon>Bivalvia</taxon>
        <taxon>Autobranchia</taxon>
        <taxon>Pteriomorphia</taxon>
        <taxon>Ostreida</taxon>
        <taxon>Ostreoidea</taxon>
        <taxon>Ostreidae</taxon>
        <taxon>Magallana</taxon>
    </lineage>
</organism>
<feature type="transmembrane region" description="Helical" evidence="26">
    <location>
        <begin position="104"/>
        <end position="126"/>
    </location>
</feature>
<comment type="similarity">
    <text evidence="6">Belongs to the potassium channel family. KQT (TC 1.A.1.15) subfamily. Kv7.1/KCNQ1 sub-subfamily.</text>
</comment>
<dbReference type="GO" id="GO:0005249">
    <property type="term" value="F:voltage-gated potassium channel activity"/>
    <property type="evidence" value="ECO:0007669"/>
    <property type="project" value="InterPro"/>
</dbReference>
<dbReference type="PRINTS" id="PR01460">
    <property type="entry name" value="KCNQ1CHANNEL"/>
</dbReference>
<dbReference type="GO" id="GO:0030659">
    <property type="term" value="C:cytoplasmic vesicle membrane"/>
    <property type="evidence" value="ECO:0007669"/>
    <property type="project" value="UniProtKB-SubCell"/>
</dbReference>
<dbReference type="GO" id="GO:0045121">
    <property type="term" value="C:membrane raft"/>
    <property type="evidence" value="ECO:0007669"/>
    <property type="project" value="UniProtKB-SubCell"/>
</dbReference>
<accession>A0A8W8J665</accession>
<evidence type="ECO:0000256" key="4">
    <source>
        <dbReference type="ARBA" id="ARBA00004285"/>
    </source>
</evidence>
<evidence type="ECO:0000256" key="8">
    <source>
        <dbReference type="ARBA" id="ARBA00022448"/>
    </source>
</evidence>
<feature type="transmembrane region" description="Helical" evidence="26">
    <location>
        <begin position="179"/>
        <end position="197"/>
    </location>
</feature>
<sequence length="597" mass="68685">MTAEMDKYEKDEKKSFLPRVEMRGLFRDKGNKTMGKFLPNSTYVVPEYEESEFNSSNHTSIAGNDTKSNSKTLGSLPTTRAHSKNSLQAQIYNFLERPTGWKCFIYHFTVFMMVLICLIFSVLSTIDEYDDFAMETLFWMEVVLVSFFGFEYSIRLWSAGCRSKYMGLKGRIRFAKKPISIIDLIVVVASVCVFTIGSEGQVFATSAIRGVRFLQILRMLHVDRQGGTWRLLGSVIYLHRQELITTLYIGFLGLIFSSYFVYLAERDPEDKRKDFNSYADALWWGVITVMTIGYGDKVPETWMGKIVASCFAVFAISFFALPAGILGSGFALKVQQKQRQKHFNRQIPAAATLIQCVWRCFAADPSSHSEATWKIHIHDASNEENMLARMARRASLTLRKRRSSRMDSLGNHYRESMSSVFVEDKMAGTPRNPRRDFQRQCSGSSTYHSSSLAGDNYDDNDYDNEEAEKVVQLTDAHKTAIRVIRKIKYFVARRKFQQARKPYDVRDVIEQYSQGHLNMMVRIKELQRRLDQTLGKPSTLYASGYHKDREKQTISARIVRCENQLNKMDQKLDQVLFMVNSILKSKNVNESAQEDEV</sequence>
<dbReference type="GO" id="GO:0005516">
    <property type="term" value="F:calmodulin binding"/>
    <property type="evidence" value="ECO:0007669"/>
    <property type="project" value="UniProtKB-KW"/>
</dbReference>
<protein>
    <recommendedName>
        <fullName evidence="7">Potassium voltage-gated channel subfamily KQT member 1</fullName>
    </recommendedName>
    <alternativeName>
        <fullName evidence="23">IKs producing slow voltage-gated potassium channel subunit alpha KvLQT1</fullName>
    </alternativeName>
    <alternativeName>
        <fullName evidence="21">KQT-like 1</fullName>
    </alternativeName>
    <alternativeName>
        <fullName evidence="22">Voltage-gated potassium channel subunit Kv7.1</fullName>
    </alternativeName>
</protein>
<dbReference type="PRINTS" id="PR00169">
    <property type="entry name" value="KCHANNEL"/>
</dbReference>
<evidence type="ECO:0000256" key="9">
    <source>
        <dbReference type="ARBA" id="ARBA00022475"/>
    </source>
</evidence>
<dbReference type="InterPro" id="IPR005821">
    <property type="entry name" value="Ion_trans_dom"/>
</dbReference>
<evidence type="ECO:0000256" key="19">
    <source>
        <dbReference type="ARBA" id="ARBA00023303"/>
    </source>
</evidence>
<dbReference type="InterPro" id="IPR027359">
    <property type="entry name" value="Volt_channel_dom_sf"/>
</dbReference>
<keyword evidence="20" id="KW-0968">Cytoplasmic vesicle</keyword>
<feature type="transmembrane region" description="Helical" evidence="26">
    <location>
        <begin position="275"/>
        <end position="294"/>
    </location>
</feature>
<dbReference type="OrthoDB" id="8879391at2759"/>